<dbReference type="Proteomes" id="UP000887574">
    <property type="component" value="Unplaced"/>
</dbReference>
<evidence type="ECO:0000313" key="2">
    <source>
        <dbReference type="WBParaSite" id="jg15268"/>
    </source>
</evidence>
<proteinExistence type="predicted"/>
<accession>A0A915D2M4</accession>
<organism evidence="1 2">
    <name type="scientific">Ditylenchus dipsaci</name>
    <dbReference type="NCBI Taxonomy" id="166011"/>
    <lineage>
        <taxon>Eukaryota</taxon>
        <taxon>Metazoa</taxon>
        <taxon>Ecdysozoa</taxon>
        <taxon>Nematoda</taxon>
        <taxon>Chromadorea</taxon>
        <taxon>Rhabditida</taxon>
        <taxon>Tylenchina</taxon>
        <taxon>Tylenchomorpha</taxon>
        <taxon>Sphaerularioidea</taxon>
        <taxon>Anguinidae</taxon>
        <taxon>Anguininae</taxon>
        <taxon>Ditylenchus</taxon>
    </lineage>
</organism>
<keyword evidence="1" id="KW-1185">Reference proteome</keyword>
<protein>
    <submittedName>
        <fullName evidence="2">Secreted protein</fullName>
    </submittedName>
</protein>
<evidence type="ECO:0000313" key="1">
    <source>
        <dbReference type="Proteomes" id="UP000887574"/>
    </source>
</evidence>
<dbReference type="WBParaSite" id="jg15268">
    <property type="protein sequence ID" value="jg15268"/>
    <property type="gene ID" value="jg15268"/>
</dbReference>
<dbReference type="AlphaFoldDB" id="A0A915D2M4"/>
<reference evidence="2" key="1">
    <citation type="submission" date="2022-11" db="UniProtKB">
        <authorList>
            <consortium name="WormBaseParasite"/>
        </authorList>
    </citation>
    <scope>IDENTIFICATION</scope>
</reference>
<name>A0A915D2M4_9BILA</name>
<sequence length="91" mass="10489">MTNRCSSQTIFVLASILENVVVCWLKAQCHPAAIRDEIQTTISFLTGWREGSITTGFAFYFYPLFLLPVYEERTCAQFIAAVYVEKRERDL</sequence>